<dbReference type="AlphaFoldDB" id="A0A0H5PZ29"/>
<reference evidence="1" key="1">
    <citation type="submission" date="2015-06" db="EMBL/GenBank/DDBJ databases">
        <authorList>
            <person name="Joergensen T."/>
        </authorList>
    </citation>
    <scope>NUCLEOTIDE SEQUENCE</scope>
    <source>
        <strain evidence="1">RGRH0255</strain>
    </source>
</reference>
<sequence>MMVVEADLSCPWWDLCDNRACWRCVQACAERRAAAREAALERMFDAAAEGRALRLEGADLCALVALDVETGGGVRVDLLGKDAEDGEAPASG</sequence>
<reference evidence="1" key="2">
    <citation type="submission" date="2015-07" db="EMBL/GenBank/DDBJ databases">
        <title>Plasmids, circular viruses and viroids from rat gut.</title>
        <authorList>
            <person name="Jorgensen T.J."/>
            <person name="Hansen M.A."/>
            <person name="Xu Z."/>
            <person name="Tabak M.A."/>
            <person name="Sorensen S.J."/>
            <person name="Hansen L.H."/>
        </authorList>
    </citation>
    <scope>NUCLEOTIDE SEQUENCE</scope>
    <source>
        <strain evidence="1">RGRH0255</strain>
    </source>
</reference>
<dbReference type="EMBL" id="LN852928">
    <property type="protein sequence ID" value="CRY94450.1"/>
    <property type="molecule type" value="Genomic_DNA"/>
</dbReference>
<evidence type="ECO:0000313" key="1">
    <source>
        <dbReference type="EMBL" id="CRY94450.1"/>
    </source>
</evidence>
<name>A0A0H5PZ29_9ZZZZ</name>
<organism evidence="1">
    <name type="scientific">uncultured prokaryote</name>
    <dbReference type="NCBI Taxonomy" id="198431"/>
    <lineage>
        <taxon>unclassified sequences</taxon>
        <taxon>environmental samples</taxon>
    </lineage>
</organism>
<protein>
    <submittedName>
        <fullName evidence="1">Uncharacterized protein</fullName>
    </submittedName>
</protein>
<accession>A0A0H5PZ29</accession>
<proteinExistence type="predicted"/>